<dbReference type="EMBL" id="HBIU01050992">
    <property type="protein sequence ID" value="CAE0644268.1"/>
    <property type="molecule type" value="Transcribed_RNA"/>
</dbReference>
<protein>
    <submittedName>
        <fullName evidence="3">Uncharacterized protein</fullName>
    </submittedName>
</protein>
<gene>
    <name evidence="2" type="ORF">HAKA00212_LOCUS22556</name>
    <name evidence="3" type="ORF">HAKA00212_LOCUS22557</name>
</gene>
<dbReference type="EMBL" id="HBIU01050991">
    <property type="protein sequence ID" value="CAE0644267.1"/>
    <property type="molecule type" value="Transcribed_RNA"/>
</dbReference>
<organism evidence="3">
    <name type="scientific">Heterosigma akashiwo</name>
    <name type="common">Chromophytic alga</name>
    <name type="synonym">Heterosigma carterae</name>
    <dbReference type="NCBI Taxonomy" id="2829"/>
    <lineage>
        <taxon>Eukaryota</taxon>
        <taxon>Sar</taxon>
        <taxon>Stramenopiles</taxon>
        <taxon>Ochrophyta</taxon>
        <taxon>Raphidophyceae</taxon>
        <taxon>Chattonellales</taxon>
        <taxon>Chattonellaceae</taxon>
        <taxon>Heterosigma</taxon>
    </lineage>
</organism>
<reference evidence="3" key="1">
    <citation type="submission" date="2021-01" db="EMBL/GenBank/DDBJ databases">
        <authorList>
            <person name="Corre E."/>
            <person name="Pelletier E."/>
            <person name="Niang G."/>
            <person name="Scheremetjew M."/>
            <person name="Finn R."/>
            <person name="Kale V."/>
            <person name="Holt S."/>
            <person name="Cochrane G."/>
            <person name="Meng A."/>
            <person name="Brown T."/>
            <person name="Cohen L."/>
        </authorList>
    </citation>
    <scope>NUCLEOTIDE SEQUENCE</scope>
    <source>
        <strain evidence="3">CCMP3107</strain>
    </source>
</reference>
<dbReference type="AlphaFoldDB" id="A0A6V1VIV0"/>
<proteinExistence type="predicted"/>
<sequence length="405" mass="43683">MVRSERCSFCQYHSGSGAPSLLLGARWWQRWRQGRGDSGLGGGGRGGGGRGGRGGGGHGGVGRGGGGGGGPGGSGSAVGEKLFRSLPICSAERESDSHYLQAPTSKHLHEALHHHLVKEGPGPISLRDKARIRSCAGPGAGNWLEARPVCHAMSLSNPAISVAFRWRFGLALVHDPSLRCACGKQIDREGDHFQRCMVGGHHVTRHHALRGATASLFRHVAVIQEERHASSIGTVHPEDAGLRLDIVADDGHTRSSTTYFMADVTITHPVSSNQAKLNRTSRLDGAAAQDAEANKQRTYSRASRSLAMPFFPIAVESFGRWGKSALWSALWCIRDKAATLAMNWEGKVNKRQKALILQRWWRTLSCVNAKMNSYLILQKLRLAVAHTATIRGGTPPAPINTNCWD</sequence>
<feature type="compositionally biased region" description="Gly residues" evidence="1">
    <location>
        <begin position="36"/>
        <end position="76"/>
    </location>
</feature>
<feature type="region of interest" description="Disordered" evidence="1">
    <location>
        <begin position="34"/>
        <end position="77"/>
    </location>
</feature>
<evidence type="ECO:0000313" key="3">
    <source>
        <dbReference type="EMBL" id="CAE0644268.1"/>
    </source>
</evidence>
<accession>A0A6V1VIV0</accession>
<evidence type="ECO:0000256" key="1">
    <source>
        <dbReference type="SAM" id="MobiDB-lite"/>
    </source>
</evidence>
<evidence type="ECO:0000313" key="2">
    <source>
        <dbReference type="EMBL" id="CAE0644267.1"/>
    </source>
</evidence>
<name>A0A6V1VIV0_HETAK</name>